<evidence type="ECO:0000256" key="3">
    <source>
        <dbReference type="ARBA" id="ARBA00022801"/>
    </source>
</evidence>
<dbReference type="EMBL" id="BAAAPF010000242">
    <property type="protein sequence ID" value="GAA2142086.1"/>
    <property type="molecule type" value="Genomic_DNA"/>
</dbReference>
<evidence type="ECO:0000256" key="5">
    <source>
        <dbReference type="PROSITE-ProRule" id="PRU01240"/>
    </source>
</evidence>
<evidence type="ECO:0000313" key="9">
    <source>
        <dbReference type="EMBL" id="GAA2142086.1"/>
    </source>
</evidence>
<dbReference type="InterPro" id="IPR000209">
    <property type="entry name" value="Peptidase_S8/S53_dom"/>
</dbReference>
<dbReference type="PROSITE" id="PS51892">
    <property type="entry name" value="SUBTILASE"/>
    <property type="match status" value="1"/>
</dbReference>
<dbReference type="SUPFAM" id="SSF52743">
    <property type="entry name" value="Subtilisin-like"/>
    <property type="match status" value="1"/>
</dbReference>
<sequence length="1108" mass="114645">MSHPAPFATATTAAPGASAGAPSGPDGAAAAGAAPGTEVTLVTGDTVTLGPGTDAGPGVSVAPAEGAGEGVSFTTLHDDGDVYVVPDDVAGLVPRVLDIELFNVSALARMDYDDAATDALPLIVRGPRPLAALDAAADSRRLPSIDAAAVDVPKDAAAAFTERLTAPAGPRAAAGVTKVWLDREVRAAELDWNLGMIGAPGAWGSGLSGAGVDVAVLDSGIDTDHPDLRGQVAAARDFTGGGTTGDPHGHGTHVASVVAGTGAAADGDRRGVAHGARLLNARVLDGEGQGQSSWVIAGMEWATAQGAEVANLSLGAQAGQGDDPVALALDALTADTGTLFVAAAGNSGPFGATVESPGIAGSALTVGAAVATGRPAHYSSVGPTRGTFRAKPDLMAPGSGIVAARSGGGTADPYTSMNGTSMAAPHVAGAAALLLEKHPGWGWERVKTALMTTADGDPDRTVSQVAGAGMLDVPGALTDTLEFDRGAVDFGYLRYPGGTGPQTLELSVTNHGARAERLDLSDNARDVYDDAAPDDLVTLSPARLTVAPGETRKITATLTPAAAEPRVYQGGVVVQREGRDTVTLPLNAYLEPPRHDVRLTVLDRNGEPWAGGTVWAGNMDDFHPVGGGGYQAVHLDGNGQGTARMLPGPLSLMAKVETPAGEGRPATVSFAGSPEVMLDRDIEYTIDARKAKRLKPAQVAGASTRVGHASVHYQRRDAAEGIGLGEAVYATAEEIAEGRVFLQPTGPVERGTAAFETRWRLDATGPERGRKADVYALVLGGEQIPDPPVYDVSRAEARDLARLTSDYRALHGSPAEYAGTRHVQSTRISSSFTVREPLDVPQRRTELLSAGPEVSWRQCVLAPPAAETSLCGPTETYRHGERRRPVWFRGTAPAVVSGVHYGGSLSLPVRLSDGEHHGGPWDLGAIGSESLRLYRNGAEVEPRTPGSSYFDLPPEPAVFRLEHTARPDTARLPIGTRTETSWTFPSRGPEPGGPSTKPRLLAVDYRPPTRDDGSLRAGVPLVMGARLVSSESPSDWREENGRLRLWVSTDSGERWHRMLALPLPGGSVLAAAPGVRLRAGDTVSLRVEGSAAEGRSVDQTIVDAYPVR</sequence>
<feature type="domain" description="Peptidase S8/S53" evidence="8">
    <location>
        <begin position="209"/>
        <end position="469"/>
    </location>
</feature>
<feature type="region of interest" description="Disordered" evidence="7">
    <location>
        <begin position="979"/>
        <end position="999"/>
    </location>
</feature>
<dbReference type="PROSITE" id="PS00137">
    <property type="entry name" value="SUBTILASE_HIS"/>
    <property type="match status" value="1"/>
</dbReference>
<dbReference type="RefSeq" id="WP_344292911.1">
    <property type="nucleotide sequence ID" value="NZ_BAAAPF010000242.1"/>
</dbReference>
<keyword evidence="3 5" id="KW-0378">Hydrolase</keyword>
<evidence type="ECO:0000256" key="4">
    <source>
        <dbReference type="ARBA" id="ARBA00022825"/>
    </source>
</evidence>
<dbReference type="Pfam" id="PF00082">
    <property type="entry name" value="Peptidase_S8"/>
    <property type="match status" value="1"/>
</dbReference>
<name>A0ABP5L5N8_9ACTN</name>
<feature type="active site" description="Charge relay system" evidence="5">
    <location>
        <position position="250"/>
    </location>
</feature>
<keyword evidence="2 5" id="KW-0645">Protease</keyword>
<proteinExistence type="inferred from homology"/>
<evidence type="ECO:0000256" key="7">
    <source>
        <dbReference type="SAM" id="MobiDB-lite"/>
    </source>
</evidence>
<accession>A0ABP5L5N8</accession>
<reference evidence="10" key="1">
    <citation type="journal article" date="2019" name="Int. J. Syst. Evol. Microbiol.">
        <title>The Global Catalogue of Microorganisms (GCM) 10K type strain sequencing project: providing services to taxonomists for standard genome sequencing and annotation.</title>
        <authorList>
            <consortium name="The Broad Institute Genomics Platform"/>
            <consortium name="The Broad Institute Genome Sequencing Center for Infectious Disease"/>
            <person name="Wu L."/>
            <person name="Ma J."/>
        </authorList>
    </citation>
    <scope>NUCLEOTIDE SEQUENCE [LARGE SCALE GENOMIC DNA]</scope>
    <source>
        <strain evidence="10">JCM 15481</strain>
    </source>
</reference>
<evidence type="ECO:0000256" key="6">
    <source>
        <dbReference type="RuleBase" id="RU003355"/>
    </source>
</evidence>
<organism evidence="9 10">
    <name type="scientific">Streptomyces synnematoformans</name>
    <dbReference type="NCBI Taxonomy" id="415721"/>
    <lineage>
        <taxon>Bacteria</taxon>
        <taxon>Bacillati</taxon>
        <taxon>Actinomycetota</taxon>
        <taxon>Actinomycetes</taxon>
        <taxon>Kitasatosporales</taxon>
        <taxon>Streptomycetaceae</taxon>
        <taxon>Streptomyces</taxon>
    </lineage>
</organism>
<evidence type="ECO:0000313" key="10">
    <source>
        <dbReference type="Proteomes" id="UP001500443"/>
    </source>
</evidence>
<protein>
    <recommendedName>
        <fullName evidence="8">Peptidase S8/S53 domain-containing protein</fullName>
    </recommendedName>
</protein>
<dbReference type="Gene3D" id="2.60.40.10">
    <property type="entry name" value="Immunoglobulins"/>
    <property type="match status" value="1"/>
</dbReference>
<dbReference type="InterPro" id="IPR036852">
    <property type="entry name" value="Peptidase_S8/S53_dom_sf"/>
</dbReference>
<feature type="active site" description="Charge relay system" evidence="5">
    <location>
        <position position="421"/>
    </location>
</feature>
<dbReference type="Proteomes" id="UP001500443">
    <property type="component" value="Unassembled WGS sequence"/>
</dbReference>
<dbReference type="InterPro" id="IPR022398">
    <property type="entry name" value="Peptidase_S8_His-AS"/>
</dbReference>
<dbReference type="InterPro" id="IPR050131">
    <property type="entry name" value="Peptidase_S8_subtilisin-like"/>
</dbReference>
<dbReference type="InterPro" id="IPR023827">
    <property type="entry name" value="Peptidase_S8_Asp-AS"/>
</dbReference>
<keyword evidence="10" id="KW-1185">Reference proteome</keyword>
<evidence type="ECO:0000259" key="8">
    <source>
        <dbReference type="Pfam" id="PF00082"/>
    </source>
</evidence>
<keyword evidence="4 5" id="KW-0720">Serine protease</keyword>
<dbReference type="PANTHER" id="PTHR43806">
    <property type="entry name" value="PEPTIDASE S8"/>
    <property type="match status" value="1"/>
</dbReference>
<evidence type="ECO:0000256" key="1">
    <source>
        <dbReference type="ARBA" id="ARBA00011073"/>
    </source>
</evidence>
<dbReference type="PROSITE" id="PS00138">
    <property type="entry name" value="SUBTILASE_SER"/>
    <property type="match status" value="1"/>
</dbReference>
<dbReference type="PRINTS" id="PR00723">
    <property type="entry name" value="SUBTILISIN"/>
</dbReference>
<dbReference type="InterPro" id="IPR015500">
    <property type="entry name" value="Peptidase_S8_subtilisin-rel"/>
</dbReference>
<comment type="caution">
    <text evidence="9">The sequence shown here is derived from an EMBL/GenBank/DDBJ whole genome shotgun (WGS) entry which is preliminary data.</text>
</comment>
<dbReference type="PANTHER" id="PTHR43806:SF65">
    <property type="entry name" value="SERINE PROTEASE APRX"/>
    <property type="match status" value="1"/>
</dbReference>
<gene>
    <name evidence="9" type="ORF">GCM10009802_52750</name>
</gene>
<dbReference type="InterPro" id="IPR013783">
    <property type="entry name" value="Ig-like_fold"/>
</dbReference>
<dbReference type="PROSITE" id="PS00136">
    <property type="entry name" value="SUBTILASE_ASP"/>
    <property type="match status" value="1"/>
</dbReference>
<feature type="region of interest" description="Disordered" evidence="7">
    <location>
        <begin position="1"/>
        <end position="35"/>
    </location>
</feature>
<evidence type="ECO:0000256" key="2">
    <source>
        <dbReference type="ARBA" id="ARBA00022670"/>
    </source>
</evidence>
<feature type="active site" description="Charge relay system" evidence="5">
    <location>
        <position position="218"/>
    </location>
</feature>
<dbReference type="Gene3D" id="3.40.50.200">
    <property type="entry name" value="Peptidase S8/S53 domain"/>
    <property type="match status" value="1"/>
</dbReference>
<comment type="similarity">
    <text evidence="1 5 6">Belongs to the peptidase S8 family.</text>
</comment>
<dbReference type="InterPro" id="IPR023828">
    <property type="entry name" value="Peptidase_S8_Ser-AS"/>
</dbReference>